<dbReference type="Proteomes" id="UP000239785">
    <property type="component" value="Unassembled WGS sequence"/>
</dbReference>
<evidence type="ECO:0000313" key="3">
    <source>
        <dbReference type="Proteomes" id="UP000239785"/>
    </source>
</evidence>
<keyword evidence="1" id="KW-0472">Membrane</keyword>
<accession>A0A2S5RG87</accession>
<gene>
    <name evidence="2" type="ORF">MCORR_v1c06130</name>
</gene>
<evidence type="ECO:0000256" key="1">
    <source>
        <dbReference type="SAM" id="Phobius"/>
    </source>
</evidence>
<name>A0A2S5RG87_9MOLU</name>
<evidence type="ECO:0000313" key="2">
    <source>
        <dbReference type="EMBL" id="PPE06308.1"/>
    </source>
</evidence>
<organism evidence="2 3">
    <name type="scientific">Mesoplasma corruscae</name>
    <dbReference type="NCBI Taxonomy" id="216874"/>
    <lineage>
        <taxon>Bacteria</taxon>
        <taxon>Bacillati</taxon>
        <taxon>Mycoplasmatota</taxon>
        <taxon>Mollicutes</taxon>
        <taxon>Entomoplasmatales</taxon>
        <taxon>Entomoplasmataceae</taxon>
        <taxon>Mesoplasma</taxon>
    </lineage>
</organism>
<comment type="caution">
    <text evidence="2">The sequence shown here is derived from an EMBL/GenBank/DDBJ whole genome shotgun (WGS) entry which is preliminary data.</text>
</comment>
<dbReference type="RefSeq" id="WP_104208137.1">
    <property type="nucleotide sequence ID" value="NZ_PHNF01000002.1"/>
</dbReference>
<dbReference type="AlphaFoldDB" id="A0A2S5RG87"/>
<feature type="transmembrane region" description="Helical" evidence="1">
    <location>
        <begin position="6"/>
        <end position="31"/>
    </location>
</feature>
<proteinExistence type="predicted"/>
<protein>
    <submittedName>
        <fullName evidence="2">Uncharacterized protein</fullName>
    </submittedName>
</protein>
<keyword evidence="3" id="KW-1185">Reference proteome</keyword>
<keyword evidence="1" id="KW-1133">Transmembrane helix</keyword>
<sequence length="205" mass="24062">MSNKHLMVIFVISLYLIVLLISGILAFMYHVKHKPFMNFNKKFHNEVIKTFNDFVLKNNLTPVEGIFETKIGEDILLVQKMKVEILQKSKKEIKKSQKDIDNNIFNVMKSSYKLFNKPKKIFFDECSVFLSNKRLVIKIRDDYKIISLDKVLICSFYTLQHIGELFKTLLIETQEEKLIFIVEELTIGIMINKMLGGSNGQKRYI</sequence>
<keyword evidence="1" id="KW-0812">Transmembrane</keyword>
<reference evidence="2 3" key="1">
    <citation type="submission" date="2017-11" db="EMBL/GenBank/DDBJ databases">
        <title>Genome sequence of Mesoplasma corruscae ELCA-2 (ATCC 49579).</title>
        <authorList>
            <person name="Lo W.-S."/>
            <person name="Kuo C.-H."/>
        </authorList>
    </citation>
    <scope>NUCLEOTIDE SEQUENCE [LARGE SCALE GENOMIC DNA]</scope>
    <source>
        <strain evidence="2 3">ELCA-2</strain>
    </source>
</reference>
<dbReference type="EMBL" id="PHNF01000002">
    <property type="protein sequence ID" value="PPE06308.1"/>
    <property type="molecule type" value="Genomic_DNA"/>
</dbReference>